<evidence type="ECO:0000256" key="1">
    <source>
        <dbReference type="SAM" id="MobiDB-lite"/>
    </source>
</evidence>
<dbReference type="Proteomes" id="UP000265520">
    <property type="component" value="Unassembled WGS sequence"/>
</dbReference>
<reference evidence="2 3" key="1">
    <citation type="journal article" date="2018" name="Front. Plant Sci.">
        <title>Red Clover (Trifolium pratense) and Zigzag Clover (T. medium) - A Picture of Genomic Similarities and Differences.</title>
        <authorList>
            <person name="Dluhosova J."/>
            <person name="Istvanek J."/>
            <person name="Nedelnik J."/>
            <person name="Repkova J."/>
        </authorList>
    </citation>
    <scope>NUCLEOTIDE SEQUENCE [LARGE SCALE GENOMIC DNA]</scope>
    <source>
        <strain evidence="3">cv. 10/8</strain>
        <tissue evidence="2">Leaf</tissue>
    </source>
</reference>
<keyword evidence="3" id="KW-1185">Reference proteome</keyword>
<dbReference type="AlphaFoldDB" id="A0A392P5C0"/>
<protein>
    <submittedName>
        <fullName evidence="2">Replication factor-A carboxy-terminal domain protein</fullName>
    </submittedName>
</protein>
<name>A0A392P5C0_9FABA</name>
<feature type="region of interest" description="Disordered" evidence="1">
    <location>
        <begin position="99"/>
        <end position="120"/>
    </location>
</feature>
<evidence type="ECO:0000313" key="2">
    <source>
        <dbReference type="EMBL" id="MCI06600.1"/>
    </source>
</evidence>
<organism evidence="2 3">
    <name type="scientific">Trifolium medium</name>
    <dbReference type="NCBI Taxonomy" id="97028"/>
    <lineage>
        <taxon>Eukaryota</taxon>
        <taxon>Viridiplantae</taxon>
        <taxon>Streptophyta</taxon>
        <taxon>Embryophyta</taxon>
        <taxon>Tracheophyta</taxon>
        <taxon>Spermatophyta</taxon>
        <taxon>Magnoliopsida</taxon>
        <taxon>eudicotyledons</taxon>
        <taxon>Gunneridae</taxon>
        <taxon>Pentapetalae</taxon>
        <taxon>rosids</taxon>
        <taxon>fabids</taxon>
        <taxon>Fabales</taxon>
        <taxon>Fabaceae</taxon>
        <taxon>Papilionoideae</taxon>
        <taxon>50 kb inversion clade</taxon>
        <taxon>NPAAA clade</taxon>
        <taxon>Hologalegina</taxon>
        <taxon>IRL clade</taxon>
        <taxon>Trifolieae</taxon>
        <taxon>Trifolium</taxon>
    </lineage>
</organism>
<accession>A0A392P5C0</accession>
<sequence>MELDDIGGRNLAVRLKWQPFWKSCSVQAVKEDDAVIQDILSQFPKDEETSKLCIAGASTVAAAEQDLSATSEHNPEVLALTPGKRVADHSLEVINDSQDLAPTQQSSTKMKKITIKTEKN</sequence>
<proteinExistence type="predicted"/>
<evidence type="ECO:0000313" key="3">
    <source>
        <dbReference type="Proteomes" id="UP000265520"/>
    </source>
</evidence>
<comment type="caution">
    <text evidence="2">The sequence shown here is derived from an EMBL/GenBank/DDBJ whole genome shotgun (WGS) entry which is preliminary data.</text>
</comment>
<dbReference type="EMBL" id="LXQA010062390">
    <property type="protein sequence ID" value="MCI06600.1"/>
    <property type="molecule type" value="Genomic_DNA"/>
</dbReference>